<dbReference type="EMBL" id="CAJJDN010000110">
    <property type="protein sequence ID" value="CAD8116048.1"/>
    <property type="molecule type" value="Genomic_DNA"/>
</dbReference>
<keyword evidence="2" id="KW-1185">Reference proteome</keyword>
<evidence type="ECO:0000313" key="2">
    <source>
        <dbReference type="Proteomes" id="UP000692954"/>
    </source>
</evidence>
<dbReference type="Proteomes" id="UP000692954">
    <property type="component" value="Unassembled WGS sequence"/>
</dbReference>
<gene>
    <name evidence="1" type="ORF">PSON_ATCC_30995.1.T1100015</name>
</gene>
<proteinExistence type="predicted"/>
<dbReference type="OrthoDB" id="5981048at2759"/>
<dbReference type="PANTHER" id="PTHR33706:SF1">
    <property type="entry name" value="TPR REPEAT PROTEIN"/>
    <property type="match status" value="1"/>
</dbReference>
<name>A0A8S1QJ48_9CILI</name>
<dbReference type="PANTHER" id="PTHR33706">
    <property type="entry name" value="MORN VARIANT REPEAT PROTEIN"/>
    <property type="match status" value="1"/>
</dbReference>
<dbReference type="AlphaFoldDB" id="A0A8S1QJ48"/>
<protein>
    <submittedName>
        <fullName evidence="1">Uncharacterized protein</fullName>
    </submittedName>
</protein>
<comment type="caution">
    <text evidence="1">The sequence shown here is derived from an EMBL/GenBank/DDBJ whole genome shotgun (WGS) entry which is preliminary data.</text>
</comment>
<accession>A0A8S1QJ48</accession>
<sequence>MNPLIKLRTEEVNKKNLALLLVCIQKKDFIFKILIQNKFTLKVHLNKQKIGMGKICSNASKKEMNFEPIINEDISYDKNSKKQQLMPLFGNFNNIQEYEFTSTNPSSFKQIRSKFQVVSLEEKENMYIFDGEILKMQNDQLSERDQVKQFSQKQKPELFKNLEQIKCFQQIENYGSNKQEYFKLESYWSGEKLYEVGGFYSKNGLKQGLWKETLKNFTIKAQLYFLGEYVNNKRVGKWRYIYKNKKIGGGFYNQLGQASGQWIEMSDSFCEESQILYYGYYNNGQKVSEWSILFRSEFEGQFKEVGGGLYDNRAQETSIKIGKWMELNDGFNGRSQVYYCGDYNSGFKIDRWDIYLNKDKRHQLIGGGLYKHLDRNTSIKDGKWIELSDGFWNQSQITYCGDYKNGKKVGKWDIYWKQGESNNKIGGGSYDELFKGISFKIGKWIELIDGFYSKAQVIFVGVYNQGKKIGKWNISWKQNGQNQYTNIGGGQYHKYQEDTVKVGQWIEMSEGFWDQSQITYCGNYKNDGKKMGRWDIYWKQGESNNKIGGGSYDDFVKGISIKNGDWIELSDSFQSNALVIFNGNYNYGRKVDKWDIYWNQVDQSSKIGGGSYGVQLNNSSIKIGQWTELGDAYSLDSQVYYKGEYRKGLKIGTWVINYQLKIIGGGSYDFGIKNGKWIELCEGFYKGDYGSKEITFNGEYSNGKKVGKWTDNKLKNQQLRIIYYD</sequence>
<organism evidence="1 2">
    <name type="scientific">Paramecium sonneborni</name>
    <dbReference type="NCBI Taxonomy" id="65129"/>
    <lineage>
        <taxon>Eukaryota</taxon>
        <taxon>Sar</taxon>
        <taxon>Alveolata</taxon>
        <taxon>Ciliophora</taxon>
        <taxon>Intramacronucleata</taxon>
        <taxon>Oligohymenophorea</taxon>
        <taxon>Peniculida</taxon>
        <taxon>Parameciidae</taxon>
        <taxon>Paramecium</taxon>
    </lineage>
</organism>
<reference evidence="1" key="1">
    <citation type="submission" date="2021-01" db="EMBL/GenBank/DDBJ databases">
        <authorList>
            <consortium name="Genoscope - CEA"/>
            <person name="William W."/>
        </authorList>
    </citation>
    <scope>NUCLEOTIDE SEQUENCE</scope>
</reference>
<evidence type="ECO:0000313" key="1">
    <source>
        <dbReference type="EMBL" id="CAD8116048.1"/>
    </source>
</evidence>